<keyword evidence="5" id="KW-0597">Phosphoprotein</keyword>
<evidence type="ECO:0000256" key="4">
    <source>
        <dbReference type="ARBA" id="ARBA00022454"/>
    </source>
</evidence>
<accession>A0A183BBD2</accession>
<keyword evidence="8" id="KW-0539">Nucleus</keyword>
<dbReference type="AlphaFoldDB" id="A0A183BBD2"/>
<gene>
    <name evidence="11" type="ORF">ECPE_LOCUS16517</name>
</gene>
<evidence type="ECO:0000256" key="3">
    <source>
        <dbReference type="ARBA" id="ARBA00016738"/>
    </source>
</evidence>
<feature type="compositionally biased region" description="Basic residues" evidence="10">
    <location>
        <begin position="97"/>
        <end position="113"/>
    </location>
</feature>
<evidence type="ECO:0000256" key="7">
    <source>
        <dbReference type="ARBA" id="ARBA00023054"/>
    </source>
</evidence>
<keyword evidence="7" id="KW-0175">Coiled coil</keyword>
<dbReference type="WBParaSite" id="ECPE_0001656001-mRNA-1">
    <property type="protein sequence ID" value="ECPE_0001656001-mRNA-1"/>
    <property type="gene ID" value="ECPE_0001656001"/>
</dbReference>
<dbReference type="PANTHER" id="PTHR13557:SF1">
    <property type="entry name" value="COILED-COIL DOMAIN-CONTAINING PROTEIN 86"/>
    <property type="match status" value="1"/>
</dbReference>
<feature type="region of interest" description="Disordered" evidence="10">
    <location>
        <begin position="59"/>
        <end position="113"/>
    </location>
</feature>
<evidence type="ECO:0000256" key="6">
    <source>
        <dbReference type="ARBA" id="ARBA00022934"/>
    </source>
</evidence>
<evidence type="ECO:0000313" key="12">
    <source>
        <dbReference type="Proteomes" id="UP000272942"/>
    </source>
</evidence>
<evidence type="ECO:0000313" key="11">
    <source>
        <dbReference type="EMBL" id="VDP93789.1"/>
    </source>
</evidence>
<evidence type="ECO:0000313" key="13">
    <source>
        <dbReference type="WBParaSite" id="ECPE_0001656001-mRNA-1"/>
    </source>
</evidence>
<keyword evidence="6" id="KW-0164">Citrullination</keyword>
<evidence type="ECO:0000256" key="5">
    <source>
        <dbReference type="ARBA" id="ARBA00022553"/>
    </source>
</evidence>
<dbReference type="InterPro" id="IPR026570">
    <property type="entry name" value="CCDC86"/>
</dbReference>
<keyword evidence="4" id="KW-0158">Chromosome</keyword>
<evidence type="ECO:0000256" key="8">
    <source>
        <dbReference type="ARBA" id="ARBA00023242"/>
    </source>
</evidence>
<dbReference type="OrthoDB" id="277961at2759"/>
<dbReference type="PANTHER" id="PTHR13557">
    <property type="entry name" value="COILED-COIL DOMAIN-CONTAINING PROTEIN 86"/>
    <property type="match status" value="1"/>
</dbReference>
<proteinExistence type="predicted"/>
<feature type="compositionally biased region" description="Basic and acidic residues" evidence="10">
    <location>
        <begin position="71"/>
        <end position="88"/>
    </location>
</feature>
<dbReference type="EMBL" id="UZAN01064698">
    <property type="protein sequence ID" value="VDP93789.1"/>
    <property type="molecule type" value="Genomic_DNA"/>
</dbReference>
<protein>
    <recommendedName>
        <fullName evidence="3">Coiled-coil domain-containing protein 86</fullName>
    </recommendedName>
</protein>
<comment type="function">
    <text evidence="9">Required for proper chromosome segregation during mitosis and error-free mitotic progression.</text>
</comment>
<name>A0A183BBD2_9TREM</name>
<evidence type="ECO:0000256" key="10">
    <source>
        <dbReference type="SAM" id="MobiDB-lite"/>
    </source>
</evidence>
<dbReference type="GO" id="GO:0005694">
    <property type="term" value="C:chromosome"/>
    <property type="evidence" value="ECO:0007669"/>
    <property type="project" value="UniProtKB-SubCell"/>
</dbReference>
<sequence>MSEENVVRGLPKSGRVWKSVRENRYSSIKKDKGLRSPFVKRMQTEKELKRVRQLEKQIKESRAERKRAKRLKEEEKRQRKLENERKSEVVVPLKNPSKIKKMKKSQLRNIVKR</sequence>
<dbReference type="GO" id="GO:0005730">
    <property type="term" value="C:nucleolus"/>
    <property type="evidence" value="ECO:0007669"/>
    <property type="project" value="UniProtKB-SubCell"/>
</dbReference>
<organism evidence="13">
    <name type="scientific">Echinostoma caproni</name>
    <dbReference type="NCBI Taxonomy" id="27848"/>
    <lineage>
        <taxon>Eukaryota</taxon>
        <taxon>Metazoa</taxon>
        <taxon>Spiralia</taxon>
        <taxon>Lophotrochozoa</taxon>
        <taxon>Platyhelminthes</taxon>
        <taxon>Trematoda</taxon>
        <taxon>Digenea</taxon>
        <taxon>Plagiorchiida</taxon>
        <taxon>Echinostomata</taxon>
        <taxon>Echinostomatoidea</taxon>
        <taxon>Echinostomatidae</taxon>
        <taxon>Echinostoma</taxon>
    </lineage>
</organism>
<reference evidence="11 12" key="2">
    <citation type="submission" date="2018-11" db="EMBL/GenBank/DDBJ databases">
        <authorList>
            <consortium name="Pathogen Informatics"/>
        </authorList>
    </citation>
    <scope>NUCLEOTIDE SEQUENCE [LARGE SCALE GENOMIC DNA]</scope>
    <source>
        <strain evidence="11 12">Egypt</strain>
    </source>
</reference>
<reference evidence="13" key="1">
    <citation type="submission" date="2016-06" db="UniProtKB">
        <authorList>
            <consortium name="WormBaseParasite"/>
        </authorList>
    </citation>
    <scope>IDENTIFICATION</scope>
</reference>
<evidence type="ECO:0000256" key="9">
    <source>
        <dbReference type="ARBA" id="ARBA00093307"/>
    </source>
</evidence>
<keyword evidence="12" id="KW-1185">Reference proteome</keyword>
<dbReference type="Proteomes" id="UP000272942">
    <property type="component" value="Unassembled WGS sequence"/>
</dbReference>
<evidence type="ECO:0000256" key="2">
    <source>
        <dbReference type="ARBA" id="ARBA00004604"/>
    </source>
</evidence>
<evidence type="ECO:0000256" key="1">
    <source>
        <dbReference type="ARBA" id="ARBA00004286"/>
    </source>
</evidence>
<comment type="subcellular location">
    <subcellularLocation>
        <location evidence="1">Chromosome</location>
    </subcellularLocation>
    <subcellularLocation>
        <location evidence="2">Nucleus</location>
        <location evidence="2">Nucleolus</location>
    </subcellularLocation>
</comment>